<dbReference type="GO" id="GO:0020037">
    <property type="term" value="F:heme binding"/>
    <property type="evidence" value="ECO:0007669"/>
    <property type="project" value="InterPro"/>
</dbReference>
<protein>
    <submittedName>
        <fullName evidence="1">Uncharacterized protein</fullName>
    </submittedName>
</protein>
<organism evidence="1 2">
    <name type="scientific">Dactylosporangium sucinum</name>
    <dbReference type="NCBI Taxonomy" id="1424081"/>
    <lineage>
        <taxon>Bacteria</taxon>
        <taxon>Bacillati</taxon>
        <taxon>Actinomycetota</taxon>
        <taxon>Actinomycetes</taxon>
        <taxon>Micromonosporales</taxon>
        <taxon>Micromonosporaceae</taxon>
        <taxon>Dactylosporangium</taxon>
    </lineage>
</organism>
<dbReference type="EMBL" id="BMPI01000013">
    <property type="protein sequence ID" value="GGM28018.1"/>
    <property type="molecule type" value="Genomic_DNA"/>
</dbReference>
<dbReference type="GO" id="GO:0004497">
    <property type="term" value="F:monooxygenase activity"/>
    <property type="evidence" value="ECO:0007669"/>
    <property type="project" value="InterPro"/>
</dbReference>
<dbReference type="GO" id="GO:0016705">
    <property type="term" value="F:oxidoreductase activity, acting on paired donors, with incorporation or reduction of molecular oxygen"/>
    <property type="evidence" value="ECO:0007669"/>
    <property type="project" value="InterPro"/>
</dbReference>
<dbReference type="AlphaFoldDB" id="A0A917TM86"/>
<proteinExistence type="predicted"/>
<accession>A0A917TM86</accession>
<evidence type="ECO:0000313" key="2">
    <source>
        <dbReference type="Proteomes" id="UP000642070"/>
    </source>
</evidence>
<comment type="caution">
    <text evidence="1">The sequence shown here is derived from an EMBL/GenBank/DDBJ whole genome shotgun (WGS) entry which is preliminary data.</text>
</comment>
<reference evidence="1" key="1">
    <citation type="journal article" date="2014" name="Int. J. Syst. Evol. Microbiol.">
        <title>Complete genome sequence of Corynebacterium casei LMG S-19264T (=DSM 44701T), isolated from a smear-ripened cheese.</title>
        <authorList>
            <consortium name="US DOE Joint Genome Institute (JGI-PGF)"/>
            <person name="Walter F."/>
            <person name="Albersmeier A."/>
            <person name="Kalinowski J."/>
            <person name="Ruckert C."/>
        </authorList>
    </citation>
    <scope>NUCLEOTIDE SEQUENCE</scope>
    <source>
        <strain evidence="1">JCM 19831</strain>
    </source>
</reference>
<sequence>MLFDPAANLLHSEPVVRLPIIAGDAAVGQLCCDPETFADATTLAGLGGPGTPWLDDRLRALLRLAWPGTPAEARLWWGRSVTRADLRTAVAEVTGVPADLLRRVEARGAAIRQSCADPVVRAAAPMAVLRAEVARLVHDRAAAPRRPGTALDELLFWRGTGRDLVTLDEIAWLVSALTAAAWDAARIARSGVVGWLRVTTQAVVLGGVRIPGGTRCLLLVDADERDDRPAQPALRALRWLAPAAPDGAGATFARLLGDGPGVLQRAA</sequence>
<evidence type="ECO:0000313" key="1">
    <source>
        <dbReference type="EMBL" id="GGM28018.1"/>
    </source>
</evidence>
<dbReference type="GO" id="GO:0005506">
    <property type="term" value="F:iron ion binding"/>
    <property type="evidence" value="ECO:0007669"/>
    <property type="project" value="InterPro"/>
</dbReference>
<gene>
    <name evidence="1" type="ORF">GCM10007977_031650</name>
</gene>
<reference evidence="1" key="2">
    <citation type="submission" date="2020-09" db="EMBL/GenBank/DDBJ databases">
        <authorList>
            <person name="Sun Q."/>
            <person name="Ohkuma M."/>
        </authorList>
    </citation>
    <scope>NUCLEOTIDE SEQUENCE</scope>
    <source>
        <strain evidence="1">JCM 19831</strain>
    </source>
</reference>
<dbReference type="RefSeq" id="WP_190250574.1">
    <property type="nucleotide sequence ID" value="NZ_BMPI01000013.1"/>
</dbReference>
<keyword evidence="2" id="KW-1185">Reference proteome</keyword>
<dbReference type="Proteomes" id="UP000642070">
    <property type="component" value="Unassembled WGS sequence"/>
</dbReference>
<name>A0A917TM86_9ACTN</name>
<dbReference type="SUPFAM" id="SSF48264">
    <property type="entry name" value="Cytochrome P450"/>
    <property type="match status" value="1"/>
</dbReference>
<dbReference type="InterPro" id="IPR036396">
    <property type="entry name" value="Cyt_P450_sf"/>
</dbReference>